<evidence type="ECO:0000256" key="10">
    <source>
        <dbReference type="ARBA" id="ARBA00026113"/>
    </source>
</evidence>
<evidence type="ECO:0000313" key="23">
    <source>
        <dbReference type="Proteomes" id="UP001044222"/>
    </source>
</evidence>
<keyword evidence="23" id="KW-1185">Reference proteome</keyword>
<protein>
    <recommendedName>
        <fullName evidence="15">Long-chain-fatty-acid--CoA ligase ACSBG2</fullName>
        <ecNumber evidence="10">6.2.1.15</ecNumber>
        <ecNumber evidence="11">6.2.1.3</ecNumber>
    </recommendedName>
    <alternativeName>
        <fullName evidence="17">Acyl-CoA synthetase bubblegum family member 2</fullName>
    </alternativeName>
    <alternativeName>
        <fullName evidence="16">Arachidonate--CoA ligase ACSBG2</fullName>
    </alternativeName>
</protein>
<evidence type="ECO:0000256" key="1">
    <source>
        <dbReference type="ARBA" id="ARBA00004496"/>
    </source>
</evidence>
<evidence type="ECO:0000256" key="19">
    <source>
        <dbReference type="ARBA" id="ARBA00049139"/>
    </source>
</evidence>
<feature type="compositionally biased region" description="Basic and acidic residues" evidence="20">
    <location>
        <begin position="61"/>
        <end position="74"/>
    </location>
</feature>
<keyword evidence="6" id="KW-0067">ATP-binding</keyword>
<comment type="catalytic activity">
    <reaction evidence="19">
        <text>hexadecanoate + ATP + CoA = hexadecanoyl-CoA + AMP + diphosphate</text>
        <dbReference type="Rhea" id="RHEA:30751"/>
        <dbReference type="ChEBI" id="CHEBI:7896"/>
        <dbReference type="ChEBI" id="CHEBI:30616"/>
        <dbReference type="ChEBI" id="CHEBI:33019"/>
        <dbReference type="ChEBI" id="CHEBI:57287"/>
        <dbReference type="ChEBI" id="CHEBI:57379"/>
        <dbReference type="ChEBI" id="CHEBI:456215"/>
    </reaction>
    <physiologicalReaction direction="left-to-right" evidence="19">
        <dbReference type="Rhea" id="RHEA:30752"/>
    </physiologicalReaction>
</comment>
<evidence type="ECO:0000256" key="6">
    <source>
        <dbReference type="ARBA" id="ARBA00022840"/>
    </source>
</evidence>
<comment type="catalytic activity">
    <reaction evidence="8">
        <text>a long-chain fatty acid + ATP + CoA = a long-chain fatty acyl-CoA + AMP + diphosphate</text>
        <dbReference type="Rhea" id="RHEA:15421"/>
        <dbReference type="ChEBI" id="CHEBI:30616"/>
        <dbReference type="ChEBI" id="CHEBI:33019"/>
        <dbReference type="ChEBI" id="CHEBI:57287"/>
        <dbReference type="ChEBI" id="CHEBI:57560"/>
        <dbReference type="ChEBI" id="CHEBI:83139"/>
        <dbReference type="ChEBI" id="CHEBI:456215"/>
        <dbReference type="EC" id="6.2.1.3"/>
    </reaction>
    <physiologicalReaction direction="left-to-right" evidence="8">
        <dbReference type="Rhea" id="RHEA:15422"/>
    </physiologicalReaction>
</comment>
<dbReference type="Gene3D" id="3.40.50.12780">
    <property type="entry name" value="N-terminal domain of ligase-like"/>
    <property type="match status" value="1"/>
</dbReference>
<feature type="region of interest" description="Disordered" evidence="20">
    <location>
        <begin position="1"/>
        <end position="89"/>
    </location>
</feature>
<dbReference type="GO" id="GO:0016020">
    <property type="term" value="C:membrane"/>
    <property type="evidence" value="ECO:0007669"/>
    <property type="project" value="TreeGrafter"/>
</dbReference>
<dbReference type="SUPFAM" id="SSF56801">
    <property type="entry name" value="Acetyl-CoA synthetase-like"/>
    <property type="match status" value="1"/>
</dbReference>
<reference evidence="22" key="1">
    <citation type="submission" date="2021-01" db="EMBL/GenBank/DDBJ databases">
        <title>A chromosome-scale assembly of European eel, Anguilla anguilla.</title>
        <authorList>
            <person name="Henkel C."/>
            <person name="Jong-Raadsen S.A."/>
            <person name="Dufour S."/>
            <person name="Weltzien F.-A."/>
            <person name="Palstra A.P."/>
            <person name="Pelster B."/>
            <person name="Spaink H.P."/>
            <person name="Van Den Thillart G.E."/>
            <person name="Jansen H."/>
            <person name="Zahm M."/>
            <person name="Klopp C."/>
            <person name="Cedric C."/>
            <person name="Louis A."/>
            <person name="Berthelot C."/>
            <person name="Parey E."/>
            <person name="Roest Crollius H."/>
            <person name="Montfort J."/>
            <person name="Robinson-Rechavi M."/>
            <person name="Bucao C."/>
            <person name="Bouchez O."/>
            <person name="Gislard M."/>
            <person name="Lluch J."/>
            <person name="Milhes M."/>
            <person name="Lampietro C."/>
            <person name="Lopez Roques C."/>
            <person name="Donnadieu C."/>
            <person name="Braasch I."/>
            <person name="Desvignes T."/>
            <person name="Postlethwait J."/>
            <person name="Bobe J."/>
            <person name="Guiguen Y."/>
            <person name="Dirks R."/>
        </authorList>
    </citation>
    <scope>NUCLEOTIDE SEQUENCE</scope>
    <source>
        <strain evidence="22">Tag_6206</strain>
        <tissue evidence="22">Liver</tissue>
    </source>
</reference>
<dbReference type="GO" id="GO:0005524">
    <property type="term" value="F:ATP binding"/>
    <property type="evidence" value="ECO:0007669"/>
    <property type="project" value="UniProtKB-KW"/>
</dbReference>
<evidence type="ECO:0000256" key="20">
    <source>
        <dbReference type="SAM" id="MobiDB-lite"/>
    </source>
</evidence>
<feature type="domain" description="AMP-dependent synthetase/ligase" evidence="21">
    <location>
        <begin position="117"/>
        <end position="541"/>
    </location>
</feature>
<dbReference type="EC" id="6.2.1.3" evidence="11"/>
<dbReference type="PANTHER" id="PTHR43272">
    <property type="entry name" value="LONG-CHAIN-FATTY-ACID--COA LIGASE"/>
    <property type="match status" value="1"/>
</dbReference>
<keyword evidence="4" id="KW-0547">Nucleotide-binding</keyword>
<proteinExistence type="inferred from homology"/>
<evidence type="ECO:0000256" key="9">
    <source>
        <dbReference type="ARBA" id="ARBA00024548"/>
    </source>
</evidence>
<name>A0A9D3ME11_ANGAN</name>
<evidence type="ECO:0000256" key="14">
    <source>
        <dbReference type="ARBA" id="ARBA00038034"/>
    </source>
</evidence>
<comment type="caution">
    <text evidence="22">The sequence shown here is derived from an EMBL/GenBank/DDBJ whole genome shotgun (WGS) entry which is preliminary data.</text>
</comment>
<dbReference type="GO" id="GO:0047676">
    <property type="term" value="F:arachidonate-CoA ligase activity"/>
    <property type="evidence" value="ECO:0007669"/>
    <property type="project" value="UniProtKB-EC"/>
</dbReference>
<dbReference type="PANTHER" id="PTHR43272:SF101">
    <property type="entry name" value="ACYL-COA SYNTHETASE BUBBLEGUM FAMILY MEMBER 2-RELATED"/>
    <property type="match status" value="1"/>
</dbReference>
<evidence type="ECO:0000256" key="4">
    <source>
        <dbReference type="ARBA" id="ARBA00022741"/>
    </source>
</evidence>
<evidence type="ECO:0000256" key="8">
    <source>
        <dbReference type="ARBA" id="ARBA00024484"/>
    </source>
</evidence>
<evidence type="ECO:0000256" key="2">
    <source>
        <dbReference type="ARBA" id="ARBA00022490"/>
    </source>
</evidence>
<evidence type="ECO:0000256" key="18">
    <source>
        <dbReference type="ARBA" id="ARBA00048666"/>
    </source>
</evidence>
<comment type="similarity">
    <text evidence="14">Belongs to the ATP-dependent AMP-binding enzyme family. Bubblegum subfamily.</text>
</comment>
<sequence>MSTTTAMDPAADAGLMQLSGSASVDDINGRPVAMESSGEESACEREEEVETPGEPVPQPIETRDPHTQKGEAPRLETSSPLVPTSQLWTSRGDGTVKLRMSESGPAAEPPVTVHEVFTRTVERFGGQTALVRKEGEKWRTLNFKEYYEQCRAAAKSFLKLGLERYHSVGILGFNSTEWLISNIGAIFAGGFGVGIYSTSSPEACRYVAENCQANILVVENHTQLEKILEVQDKLPHLKAIIQYSGELKESRSNVFTWAEFMRMGQEVPDAQLDGIIASQKPNQCCCMIYTSGTTGVPKGAMLSHDNVTWVARQSVKYMGFTDADVMQEVVVSYLPLSHVAAQIIDIWMMLTIGGATYFAQPDALKGSLVNTLREVRPTCFLAVPRVWEKMQEGIVSTSAKSSAIRKKVAVWAKGVGLKTNLRMMQGTAPSGPPLDYLLAKKLVFRKVRKALGLDRCTTCCTGAAPIAKETLEFFLSLDIPLFELYGMSECSGPQSLSLNHSFHLGSCGKNYPGSMTKILNPDDNGEGEICMWGRHVFMGYLNMPDKTAEALDDEGWLRSGDLGRCDADGFLYITGRIKELIITAGGENIPPVPTEDAVKEAMPLISNAMLIGDKRKFLSMLLTVKCKMNLETGEPTDELTDEAVELCRRLGSGATRVSEIAGGRDHAVNAAIQDGISRANERAASNAQRVQKWLVLDREFSVPGSWVSQWERRYEGVGPTMKLKRPMVLKMYQEQIDKFYNDA</sequence>
<keyword evidence="2" id="KW-0963">Cytoplasm</keyword>
<feature type="compositionally biased region" description="Polar residues" evidence="20">
    <location>
        <begin position="76"/>
        <end position="89"/>
    </location>
</feature>
<dbReference type="InterPro" id="IPR000873">
    <property type="entry name" value="AMP-dep_synth/lig_dom"/>
</dbReference>
<organism evidence="22 23">
    <name type="scientific">Anguilla anguilla</name>
    <name type="common">European freshwater eel</name>
    <name type="synonym">Muraena anguilla</name>
    <dbReference type="NCBI Taxonomy" id="7936"/>
    <lineage>
        <taxon>Eukaryota</taxon>
        <taxon>Metazoa</taxon>
        <taxon>Chordata</taxon>
        <taxon>Craniata</taxon>
        <taxon>Vertebrata</taxon>
        <taxon>Euteleostomi</taxon>
        <taxon>Actinopterygii</taxon>
        <taxon>Neopterygii</taxon>
        <taxon>Teleostei</taxon>
        <taxon>Anguilliformes</taxon>
        <taxon>Anguillidae</taxon>
        <taxon>Anguilla</taxon>
    </lineage>
</organism>
<dbReference type="InterPro" id="IPR042099">
    <property type="entry name" value="ANL_N_sf"/>
</dbReference>
<comment type="catalytic activity">
    <reaction evidence="9">
        <text>(5Z,8Z,11Z,14Z)-eicosatetraenoate + ATP + CoA = (5Z,8Z,11Z,14Z)-eicosatetraenoyl-CoA + AMP + diphosphate</text>
        <dbReference type="Rhea" id="RHEA:19713"/>
        <dbReference type="ChEBI" id="CHEBI:30616"/>
        <dbReference type="ChEBI" id="CHEBI:32395"/>
        <dbReference type="ChEBI" id="CHEBI:33019"/>
        <dbReference type="ChEBI" id="CHEBI:57287"/>
        <dbReference type="ChEBI" id="CHEBI:57368"/>
        <dbReference type="ChEBI" id="CHEBI:456215"/>
        <dbReference type="EC" id="6.2.1.15"/>
    </reaction>
    <physiologicalReaction direction="left-to-right" evidence="9">
        <dbReference type="Rhea" id="RHEA:19714"/>
    </physiologicalReaction>
</comment>
<evidence type="ECO:0000259" key="21">
    <source>
        <dbReference type="Pfam" id="PF00501"/>
    </source>
</evidence>
<dbReference type="Pfam" id="PF00501">
    <property type="entry name" value="AMP-binding"/>
    <property type="match status" value="1"/>
</dbReference>
<dbReference type="GO" id="GO:0005783">
    <property type="term" value="C:endoplasmic reticulum"/>
    <property type="evidence" value="ECO:0007669"/>
    <property type="project" value="TreeGrafter"/>
</dbReference>
<evidence type="ECO:0000313" key="22">
    <source>
        <dbReference type="EMBL" id="KAG5847262.1"/>
    </source>
</evidence>
<evidence type="ECO:0000256" key="12">
    <source>
        <dbReference type="ARBA" id="ARBA00035848"/>
    </source>
</evidence>
<comment type="subcellular location">
    <subcellularLocation>
        <location evidence="1">Cytoplasm</location>
    </subcellularLocation>
</comment>
<evidence type="ECO:0000256" key="16">
    <source>
        <dbReference type="ARBA" id="ARBA00042118"/>
    </source>
</evidence>
<keyword evidence="7" id="KW-0443">Lipid metabolism</keyword>
<dbReference type="EMBL" id="JAFIRN010000006">
    <property type="protein sequence ID" value="KAG5847262.1"/>
    <property type="molecule type" value="Genomic_DNA"/>
</dbReference>
<dbReference type="Pfam" id="PF23562">
    <property type="entry name" value="AMP-binding_C_3"/>
    <property type="match status" value="1"/>
</dbReference>
<keyword evidence="5" id="KW-0276">Fatty acid metabolism</keyword>
<gene>
    <name evidence="22" type="ORF">ANANG_G00124130</name>
</gene>
<evidence type="ECO:0000256" key="7">
    <source>
        <dbReference type="ARBA" id="ARBA00023098"/>
    </source>
</evidence>
<dbReference type="EC" id="6.2.1.15" evidence="10"/>
<evidence type="ECO:0000256" key="15">
    <source>
        <dbReference type="ARBA" id="ARBA00040479"/>
    </source>
</evidence>
<evidence type="ECO:0000256" key="11">
    <source>
        <dbReference type="ARBA" id="ARBA00026121"/>
    </source>
</evidence>
<accession>A0A9D3ME11</accession>
<comment type="catalytic activity">
    <reaction evidence="13">
        <text>(9Z)-octadecenoate + ATP + CoA = (9Z)-octadecenoyl-CoA + AMP + diphosphate</text>
        <dbReference type="Rhea" id="RHEA:33607"/>
        <dbReference type="ChEBI" id="CHEBI:30616"/>
        <dbReference type="ChEBI" id="CHEBI:30823"/>
        <dbReference type="ChEBI" id="CHEBI:33019"/>
        <dbReference type="ChEBI" id="CHEBI:57287"/>
        <dbReference type="ChEBI" id="CHEBI:57387"/>
        <dbReference type="ChEBI" id="CHEBI:456215"/>
    </reaction>
    <physiologicalReaction direction="left-to-right" evidence="13">
        <dbReference type="Rhea" id="RHEA:33608"/>
    </physiologicalReaction>
</comment>
<evidence type="ECO:0000256" key="3">
    <source>
        <dbReference type="ARBA" id="ARBA00022598"/>
    </source>
</evidence>
<keyword evidence="3" id="KW-0436">Ligase</keyword>
<comment type="catalytic activity">
    <reaction evidence="18">
        <text>tetracosanoate + ATP + CoA = tetracosanoyl-CoA + AMP + diphosphate</text>
        <dbReference type="Rhea" id="RHEA:33639"/>
        <dbReference type="ChEBI" id="CHEBI:30616"/>
        <dbReference type="ChEBI" id="CHEBI:31014"/>
        <dbReference type="ChEBI" id="CHEBI:33019"/>
        <dbReference type="ChEBI" id="CHEBI:57287"/>
        <dbReference type="ChEBI" id="CHEBI:65052"/>
        <dbReference type="ChEBI" id="CHEBI:456215"/>
    </reaction>
    <physiologicalReaction direction="left-to-right" evidence="18">
        <dbReference type="Rhea" id="RHEA:33640"/>
    </physiologicalReaction>
</comment>
<dbReference type="PROSITE" id="PS00455">
    <property type="entry name" value="AMP_BINDING"/>
    <property type="match status" value="1"/>
</dbReference>
<dbReference type="CDD" id="cd05933">
    <property type="entry name" value="ACSBG_like"/>
    <property type="match status" value="1"/>
</dbReference>
<dbReference type="Proteomes" id="UP001044222">
    <property type="component" value="Chromosome 6"/>
</dbReference>
<dbReference type="AlphaFoldDB" id="A0A9D3ME11"/>
<comment type="catalytic activity">
    <reaction evidence="12">
        <text>(9Z,12Z)-octadecadienoate + ATP + CoA = (9Z,12Z)-octadecadienoyl-CoA + AMP + diphosphate</text>
        <dbReference type="Rhea" id="RHEA:33651"/>
        <dbReference type="ChEBI" id="CHEBI:30245"/>
        <dbReference type="ChEBI" id="CHEBI:30616"/>
        <dbReference type="ChEBI" id="CHEBI:33019"/>
        <dbReference type="ChEBI" id="CHEBI:57287"/>
        <dbReference type="ChEBI" id="CHEBI:57383"/>
        <dbReference type="ChEBI" id="CHEBI:456215"/>
    </reaction>
    <physiologicalReaction direction="left-to-right" evidence="12">
        <dbReference type="Rhea" id="RHEA:33652"/>
    </physiologicalReaction>
</comment>
<evidence type="ECO:0000256" key="17">
    <source>
        <dbReference type="ARBA" id="ARBA00043192"/>
    </source>
</evidence>
<evidence type="ECO:0000256" key="13">
    <source>
        <dbReference type="ARBA" id="ARBA00036043"/>
    </source>
</evidence>
<evidence type="ECO:0000256" key="5">
    <source>
        <dbReference type="ARBA" id="ARBA00022832"/>
    </source>
</evidence>
<dbReference type="InterPro" id="IPR020845">
    <property type="entry name" value="AMP-binding_CS"/>
</dbReference>